<evidence type="ECO:0000313" key="4">
    <source>
        <dbReference type="EMBL" id="GGK19092.1"/>
    </source>
</evidence>
<keyword evidence="5" id="KW-1185">Reference proteome</keyword>
<organism evidence="4 5">
    <name type="scientific">Pilimelia terevasa</name>
    <dbReference type="NCBI Taxonomy" id="53372"/>
    <lineage>
        <taxon>Bacteria</taxon>
        <taxon>Bacillati</taxon>
        <taxon>Actinomycetota</taxon>
        <taxon>Actinomycetes</taxon>
        <taxon>Micromonosporales</taxon>
        <taxon>Micromonosporaceae</taxon>
        <taxon>Pilimelia</taxon>
    </lineage>
</organism>
<comment type="caution">
    <text evidence="4">The sequence shown here is derived from an EMBL/GenBank/DDBJ whole genome shotgun (WGS) entry which is preliminary data.</text>
</comment>
<protein>
    <submittedName>
        <fullName evidence="4">Transcriptional regulator</fullName>
    </submittedName>
</protein>
<evidence type="ECO:0000256" key="1">
    <source>
        <dbReference type="ARBA" id="ARBA00006068"/>
    </source>
</evidence>
<accession>A0A8J3BJM2</accession>
<dbReference type="PANTHER" id="PTHR33392">
    <property type="entry name" value="POLYISOPRENYL-TEICHOIC ACID--PEPTIDOGLYCAN TEICHOIC ACID TRANSFERASE TAGU"/>
    <property type="match status" value="1"/>
</dbReference>
<comment type="similarity">
    <text evidence="1">Belongs to the LytR/CpsA/Psr (LCP) family.</text>
</comment>
<dbReference type="Pfam" id="PF03816">
    <property type="entry name" value="LytR_cpsA_psr"/>
    <property type="match status" value="1"/>
</dbReference>
<dbReference type="NCBIfam" id="TIGR00350">
    <property type="entry name" value="lytR_cpsA_psr"/>
    <property type="match status" value="1"/>
</dbReference>
<feature type="region of interest" description="Disordered" evidence="2">
    <location>
        <begin position="227"/>
        <end position="246"/>
    </location>
</feature>
<evidence type="ECO:0000256" key="2">
    <source>
        <dbReference type="SAM" id="MobiDB-lite"/>
    </source>
</evidence>
<reference evidence="4" key="1">
    <citation type="journal article" date="2014" name="Int. J. Syst. Evol. Microbiol.">
        <title>Complete genome sequence of Corynebacterium casei LMG S-19264T (=DSM 44701T), isolated from a smear-ripened cheese.</title>
        <authorList>
            <consortium name="US DOE Joint Genome Institute (JGI-PGF)"/>
            <person name="Walter F."/>
            <person name="Albersmeier A."/>
            <person name="Kalinowski J."/>
            <person name="Ruckert C."/>
        </authorList>
    </citation>
    <scope>NUCLEOTIDE SEQUENCE</scope>
    <source>
        <strain evidence="4">JCM 3091</strain>
    </source>
</reference>
<dbReference type="AlphaFoldDB" id="A0A8J3BJM2"/>
<dbReference type="InterPro" id="IPR050922">
    <property type="entry name" value="LytR/CpsA/Psr_CW_biosynth"/>
</dbReference>
<dbReference type="PANTHER" id="PTHR33392:SF6">
    <property type="entry name" value="POLYISOPRENYL-TEICHOIC ACID--PEPTIDOGLYCAN TEICHOIC ACID TRANSFERASE TAGU"/>
    <property type="match status" value="1"/>
</dbReference>
<feature type="domain" description="Cell envelope-related transcriptional attenuator" evidence="3">
    <location>
        <begin position="110"/>
        <end position="296"/>
    </location>
</feature>
<gene>
    <name evidence="4" type="ORF">GCM10010124_09630</name>
</gene>
<dbReference type="Gene3D" id="3.40.630.190">
    <property type="entry name" value="LCP protein"/>
    <property type="match status" value="1"/>
</dbReference>
<evidence type="ECO:0000313" key="5">
    <source>
        <dbReference type="Proteomes" id="UP000662200"/>
    </source>
</evidence>
<name>A0A8J3BJM2_9ACTN</name>
<dbReference type="InterPro" id="IPR004474">
    <property type="entry name" value="LytR_CpsA_psr"/>
</dbReference>
<dbReference type="Proteomes" id="UP000662200">
    <property type="component" value="Unassembled WGS sequence"/>
</dbReference>
<reference evidence="4" key="2">
    <citation type="submission" date="2020-09" db="EMBL/GenBank/DDBJ databases">
        <authorList>
            <person name="Sun Q."/>
            <person name="Ohkuma M."/>
        </authorList>
    </citation>
    <scope>NUCLEOTIDE SEQUENCE</scope>
    <source>
        <strain evidence="4">JCM 3091</strain>
    </source>
</reference>
<dbReference type="EMBL" id="BMQC01000002">
    <property type="protein sequence ID" value="GGK19092.1"/>
    <property type="molecule type" value="Genomic_DNA"/>
</dbReference>
<sequence>MYGSAAARGGPAATGAAAARGVPAAAGTPAKSPLWARLCVAGGVALAVLAGGSLTATTVLASRVDNAVGKGDLFGDGAEAAEGAKDLRGPMNILLAGIDPREWEDNPDLRADSVLVMHVPASLDRAVLFSLPRDLLVDIPAFPPARYPGGRDKLTHAMYYGSRVDGDGRKDPVRGFELLSRAVSNATGIARFDAGAIVTFNGFKRIVDALGGVRMYVDMDVASIHMRPDGKHRAPNPGGGEGALAFKGPRKQYRKGNHQLSGWEALDYTRQRYIEGGDYARQRHQQQFLRAMVGQALSRDVVTNPGKLDAVLQAAGKTLTFSGRGHSVTDFAFVLRNIRSDNITMVKLTGGSVLTGGAYQGEALDAAAKQFLAALRSDTTEQFLVSHPEMINRDR</sequence>
<dbReference type="RefSeq" id="WP_189113042.1">
    <property type="nucleotide sequence ID" value="NZ_BMQC01000002.1"/>
</dbReference>
<proteinExistence type="inferred from homology"/>
<evidence type="ECO:0000259" key="3">
    <source>
        <dbReference type="Pfam" id="PF03816"/>
    </source>
</evidence>